<accession>A0A3S3NH91</accession>
<dbReference type="Gene3D" id="3.40.50.300">
    <property type="entry name" value="P-loop containing nucleotide triphosphate hydrolases"/>
    <property type="match status" value="1"/>
</dbReference>
<protein>
    <submittedName>
        <fullName evidence="1">Uncharacterized protein</fullName>
    </submittedName>
</protein>
<dbReference type="AlphaFoldDB" id="A0A3S3NH91"/>
<evidence type="ECO:0000313" key="1">
    <source>
        <dbReference type="EMBL" id="RWR99265.1"/>
    </source>
</evidence>
<comment type="caution">
    <text evidence="1">The sequence shown here is derived from an EMBL/GenBank/DDBJ whole genome shotgun (WGS) entry which is preliminary data.</text>
</comment>
<name>A0A3S3NH91_9ACAR</name>
<dbReference type="EMBL" id="NCKU01016072">
    <property type="protein sequence ID" value="RWR99265.1"/>
    <property type="molecule type" value="Genomic_DNA"/>
</dbReference>
<dbReference type="Proteomes" id="UP000285301">
    <property type="component" value="Unassembled WGS sequence"/>
</dbReference>
<gene>
    <name evidence="1" type="ORF">B4U79_19217</name>
</gene>
<keyword evidence="2" id="KW-1185">Reference proteome</keyword>
<feature type="non-terminal residue" evidence="1">
    <location>
        <position position="233"/>
    </location>
</feature>
<feature type="non-terminal residue" evidence="1">
    <location>
        <position position="1"/>
    </location>
</feature>
<dbReference type="SUPFAM" id="SSF52540">
    <property type="entry name" value="P-loop containing nucleoside triphosphate hydrolases"/>
    <property type="match status" value="1"/>
</dbReference>
<organism evidence="1 2">
    <name type="scientific">Dinothrombium tinctorium</name>
    <dbReference type="NCBI Taxonomy" id="1965070"/>
    <lineage>
        <taxon>Eukaryota</taxon>
        <taxon>Metazoa</taxon>
        <taxon>Ecdysozoa</taxon>
        <taxon>Arthropoda</taxon>
        <taxon>Chelicerata</taxon>
        <taxon>Arachnida</taxon>
        <taxon>Acari</taxon>
        <taxon>Acariformes</taxon>
        <taxon>Trombidiformes</taxon>
        <taxon>Prostigmata</taxon>
        <taxon>Anystina</taxon>
        <taxon>Parasitengona</taxon>
        <taxon>Trombidioidea</taxon>
        <taxon>Trombidiidae</taxon>
        <taxon>Dinothrombium</taxon>
    </lineage>
</organism>
<reference evidence="1 2" key="1">
    <citation type="journal article" date="2018" name="Gigascience">
        <title>Genomes of trombidid mites reveal novel predicted allergens and laterally-transferred genes associated with secondary metabolism.</title>
        <authorList>
            <person name="Dong X."/>
            <person name="Chaisiri K."/>
            <person name="Xia D."/>
            <person name="Armstrong S.D."/>
            <person name="Fang Y."/>
            <person name="Donnelly M.J."/>
            <person name="Kadowaki T."/>
            <person name="McGarry J.W."/>
            <person name="Darby A.C."/>
            <person name="Makepeace B.L."/>
        </authorList>
    </citation>
    <scope>NUCLEOTIDE SEQUENCE [LARGE SCALE GENOMIC DNA]</scope>
    <source>
        <strain evidence="1">UoL-WK</strain>
    </source>
</reference>
<evidence type="ECO:0000313" key="2">
    <source>
        <dbReference type="Proteomes" id="UP000285301"/>
    </source>
</evidence>
<proteinExistence type="predicted"/>
<sequence>LFLCGPPNTGKSTFIMKLVHGLKVFYPCSGSFAFTGLDDTYDLILIEEYKKDDFPRNVLIRLLEGLEISFNQKYLPAKKLCWRKPICLVTNGSHHYEEDATLARVQVVEAETPYWQYLESGSRSAPVDFELVGSGLDVVSSDSAIIWCIDSIKTSDWVASFNFTDILSAMGDDNYLKGLKTMYRDYRIKKCTLVPVVTNFMVEEWQLVISSILFVSRYLNFYPASPIEHKRAV</sequence>
<dbReference type="InterPro" id="IPR027417">
    <property type="entry name" value="P-loop_NTPase"/>
</dbReference>